<dbReference type="InterPro" id="IPR010614">
    <property type="entry name" value="RAD3-like_helicase_DEAD"/>
</dbReference>
<gene>
    <name evidence="5" type="ORF">GCK32_012319</name>
</gene>
<accession>A0AAN8IL32</accession>
<dbReference type="GO" id="GO:0005524">
    <property type="term" value="F:ATP binding"/>
    <property type="evidence" value="ECO:0007669"/>
    <property type="project" value="UniProtKB-KW"/>
</dbReference>
<dbReference type="PANTHER" id="PTHR11472">
    <property type="entry name" value="DNA REPAIR DEAD HELICASE RAD3/XP-D SUBFAMILY MEMBER"/>
    <property type="match status" value="1"/>
</dbReference>
<evidence type="ECO:0000256" key="2">
    <source>
        <dbReference type="ARBA" id="ARBA00022801"/>
    </source>
</evidence>
<proteinExistence type="predicted"/>
<dbReference type="GO" id="GO:0006289">
    <property type="term" value="P:nucleotide-excision repair"/>
    <property type="evidence" value="ECO:0007669"/>
    <property type="project" value="TreeGrafter"/>
</dbReference>
<evidence type="ECO:0000313" key="6">
    <source>
        <dbReference type="Proteomes" id="UP001331761"/>
    </source>
</evidence>
<comment type="caution">
    <text evidence="5">The sequence shown here is derived from an EMBL/GenBank/DDBJ whole genome shotgun (WGS) entry which is preliminary data.</text>
</comment>
<dbReference type="PANTHER" id="PTHR11472:SF47">
    <property type="entry name" value="FANCONI ANEMIA GROUP J PROTEIN"/>
    <property type="match status" value="1"/>
</dbReference>
<dbReference type="SMART" id="SM00488">
    <property type="entry name" value="DEXDc2"/>
    <property type="match status" value="1"/>
</dbReference>
<dbReference type="AlphaFoldDB" id="A0AAN8IL32"/>
<dbReference type="InterPro" id="IPR006554">
    <property type="entry name" value="Helicase-like_DEXD_c2"/>
</dbReference>
<dbReference type="PROSITE" id="PS00690">
    <property type="entry name" value="DEAH_ATP_HELICASE"/>
    <property type="match status" value="1"/>
</dbReference>
<sequence>MYSKKTDSSKDQPTPKIDKSCTCLPRTRVYYGTRTHKQIGQVVREFARLPYGGVISHTILASREQSCINQAARKSADVSGHCKELISSGGLGCQFKDAMKGKYERAISVRNVLQQMDAVVFDIEELVETLSSMPSPICPYFSSTRILTQDADLIFCPFSYLVDPIIRNSSDVFLKNSVVILDEAHNIEDNCREAASFTFFEKEIADALANLREKEKLALNLIEKCVTGADLMEGVEKEAINTTIENYTNDQKHITTLAVLVNDIFKWFRDSAKLLECSKPDRSGRRSQTVNHAHLDLDLKRFHLHPDNKARYEKVQAAFSGLISASRDGQENRDVEMKVSSTAIVCVEKWLYFVGFFKDEEKRSMYKMNVSSEPMNRFNEYSSVTHGEARWEGPKNVNYSQSDGADVWLS</sequence>
<dbReference type="Proteomes" id="UP001331761">
    <property type="component" value="Unassembled WGS sequence"/>
</dbReference>
<dbReference type="EMBL" id="WIXE01015664">
    <property type="protein sequence ID" value="KAK5973292.1"/>
    <property type="molecule type" value="Genomic_DNA"/>
</dbReference>
<dbReference type="GO" id="GO:0003678">
    <property type="term" value="F:DNA helicase activity"/>
    <property type="evidence" value="ECO:0007669"/>
    <property type="project" value="InterPro"/>
</dbReference>
<name>A0AAN8IL32_TRICO</name>
<dbReference type="InterPro" id="IPR014013">
    <property type="entry name" value="Helic_SF1/SF2_ATP-bd_DinG/Rad3"/>
</dbReference>
<dbReference type="InterPro" id="IPR002464">
    <property type="entry name" value="DNA/RNA_helicase_DEAH_CS"/>
</dbReference>
<dbReference type="Pfam" id="PF06733">
    <property type="entry name" value="DEAD_2"/>
    <property type="match status" value="1"/>
</dbReference>
<evidence type="ECO:0000256" key="1">
    <source>
        <dbReference type="ARBA" id="ARBA00022741"/>
    </source>
</evidence>
<dbReference type="GO" id="GO:0003677">
    <property type="term" value="F:DNA binding"/>
    <property type="evidence" value="ECO:0007669"/>
    <property type="project" value="InterPro"/>
</dbReference>
<evidence type="ECO:0000259" key="4">
    <source>
        <dbReference type="PROSITE" id="PS51193"/>
    </source>
</evidence>
<feature type="non-terminal residue" evidence="5">
    <location>
        <position position="410"/>
    </location>
</feature>
<keyword evidence="1" id="KW-0547">Nucleotide-binding</keyword>
<organism evidence="5 6">
    <name type="scientific">Trichostrongylus colubriformis</name>
    <name type="common">Black scour worm</name>
    <dbReference type="NCBI Taxonomy" id="6319"/>
    <lineage>
        <taxon>Eukaryota</taxon>
        <taxon>Metazoa</taxon>
        <taxon>Ecdysozoa</taxon>
        <taxon>Nematoda</taxon>
        <taxon>Chromadorea</taxon>
        <taxon>Rhabditida</taxon>
        <taxon>Rhabditina</taxon>
        <taxon>Rhabditomorpha</taxon>
        <taxon>Strongyloidea</taxon>
        <taxon>Trichostrongylidae</taxon>
        <taxon>Trichostrongylus</taxon>
    </lineage>
</organism>
<keyword evidence="5" id="KW-0347">Helicase</keyword>
<evidence type="ECO:0000313" key="5">
    <source>
        <dbReference type="EMBL" id="KAK5973292.1"/>
    </source>
</evidence>
<keyword evidence="6" id="KW-1185">Reference proteome</keyword>
<protein>
    <submittedName>
        <fullName evidence="5">Helicase ATP-binding domain-containing protein</fullName>
    </submittedName>
</protein>
<dbReference type="Gene3D" id="3.40.50.300">
    <property type="entry name" value="P-loop containing nucleotide triphosphate hydrolases"/>
    <property type="match status" value="1"/>
</dbReference>
<reference evidence="5 6" key="1">
    <citation type="submission" date="2019-10" db="EMBL/GenBank/DDBJ databases">
        <title>Assembly and Annotation for the nematode Trichostrongylus colubriformis.</title>
        <authorList>
            <person name="Martin J."/>
        </authorList>
    </citation>
    <scope>NUCLEOTIDE SEQUENCE [LARGE SCALE GENOMIC DNA]</scope>
    <source>
        <strain evidence="5">G859</strain>
        <tissue evidence="5">Whole worm</tissue>
    </source>
</reference>
<feature type="domain" description="Helicase ATP-binding" evidence="4">
    <location>
        <begin position="1"/>
        <end position="229"/>
    </location>
</feature>
<keyword evidence="3 5" id="KW-0067">ATP-binding</keyword>
<dbReference type="GO" id="GO:0016818">
    <property type="term" value="F:hydrolase activity, acting on acid anhydrides, in phosphorus-containing anhydrides"/>
    <property type="evidence" value="ECO:0007669"/>
    <property type="project" value="InterPro"/>
</dbReference>
<dbReference type="GO" id="GO:1990918">
    <property type="term" value="P:double-strand break repair involved in meiotic recombination"/>
    <property type="evidence" value="ECO:0007669"/>
    <property type="project" value="TreeGrafter"/>
</dbReference>
<dbReference type="GO" id="GO:0005634">
    <property type="term" value="C:nucleus"/>
    <property type="evidence" value="ECO:0007669"/>
    <property type="project" value="TreeGrafter"/>
</dbReference>
<keyword evidence="2" id="KW-0378">Hydrolase</keyword>
<dbReference type="PROSITE" id="PS51193">
    <property type="entry name" value="HELICASE_ATP_BIND_2"/>
    <property type="match status" value="1"/>
</dbReference>
<evidence type="ECO:0000256" key="3">
    <source>
        <dbReference type="ARBA" id="ARBA00022840"/>
    </source>
</evidence>
<dbReference type="InterPro" id="IPR045028">
    <property type="entry name" value="DinG/Rad3-like"/>
</dbReference>
<dbReference type="InterPro" id="IPR027417">
    <property type="entry name" value="P-loop_NTPase"/>
</dbReference>